<dbReference type="InterPro" id="IPR013762">
    <property type="entry name" value="Integrase-like_cat_sf"/>
</dbReference>
<dbReference type="PROSITE" id="PS51900">
    <property type="entry name" value="CB"/>
    <property type="match status" value="1"/>
</dbReference>
<sequence>MENKNVVDFDRSGYIKFIVRSVWSQIAKNKDGSPDEKEFAVIAVKNRRNNKSMIHPLTDFIFYKWKYSAFNTMKSHAYNLVKFLNFLIENKTYYNLSSLTDLNLEHGSDYLNELTYNQVPRSTVKKIERTITEFYIYLTKRNFITLEMDTFEKKTKPYNKYETYYVSPFYDVNYLGDKKNNILHTIPDEYILYFLEMAFQTKSVIALGVYMQFFGGLRVGEIVNLRRMDVSTLGSYGENGLVLNIESRTLRTDLSNTSGSNYVKKPRYQLVLGYKNWAKVFYKTHLEKYPAISGSDPLFINKHGYALTGQSYRYYFNKLKEEFLSYLRNSKNVDDKMASLTLASFKWSTHLGRGVFSNL</sequence>
<dbReference type="InterPro" id="IPR010998">
    <property type="entry name" value="Integrase_recombinase_N"/>
</dbReference>
<reference evidence="5 6" key="1">
    <citation type="submission" date="2019-03" db="EMBL/GenBank/DDBJ databases">
        <authorList>
            <person name="He R.-H."/>
        </authorList>
    </citation>
    <scope>NUCLEOTIDE SEQUENCE [LARGE SCALE GENOMIC DNA]</scope>
    <source>
        <strain evidence="6">SH 714</strain>
    </source>
</reference>
<dbReference type="AlphaFoldDB" id="A0A4Y8II78"/>
<name>A0A4Y8II78_9BACI</name>
<organism evidence="5 6">
    <name type="scientific">Filobacillus milosensis</name>
    <dbReference type="NCBI Taxonomy" id="94137"/>
    <lineage>
        <taxon>Bacteria</taxon>
        <taxon>Bacillati</taxon>
        <taxon>Bacillota</taxon>
        <taxon>Bacilli</taxon>
        <taxon>Bacillales</taxon>
        <taxon>Bacillaceae</taxon>
        <taxon>Filobacillus</taxon>
    </lineage>
</organism>
<keyword evidence="6" id="KW-1185">Reference proteome</keyword>
<comment type="caution">
    <text evidence="5">The sequence shown here is derived from an EMBL/GenBank/DDBJ whole genome shotgun (WGS) entry which is preliminary data.</text>
</comment>
<proteinExistence type="predicted"/>
<evidence type="ECO:0000313" key="6">
    <source>
        <dbReference type="Proteomes" id="UP000297975"/>
    </source>
</evidence>
<dbReference type="OrthoDB" id="2206342at2"/>
<dbReference type="Proteomes" id="UP000297975">
    <property type="component" value="Unassembled WGS sequence"/>
</dbReference>
<dbReference type="InterPro" id="IPR044068">
    <property type="entry name" value="CB"/>
</dbReference>
<dbReference type="GO" id="GO:0003677">
    <property type="term" value="F:DNA binding"/>
    <property type="evidence" value="ECO:0007669"/>
    <property type="project" value="UniProtKB-UniRule"/>
</dbReference>
<dbReference type="RefSeq" id="WP_134340736.1">
    <property type="nucleotide sequence ID" value="NZ_SOPW01000013.1"/>
</dbReference>
<dbReference type="SUPFAM" id="SSF56349">
    <property type="entry name" value="DNA breaking-rejoining enzymes"/>
    <property type="match status" value="1"/>
</dbReference>
<protein>
    <recommendedName>
        <fullName evidence="4">Core-binding (CB) domain-containing protein</fullName>
    </recommendedName>
</protein>
<keyword evidence="2" id="KW-0233">DNA recombination</keyword>
<dbReference type="EMBL" id="SOPW01000013">
    <property type="protein sequence ID" value="TFB18531.1"/>
    <property type="molecule type" value="Genomic_DNA"/>
</dbReference>
<dbReference type="GO" id="GO:0015074">
    <property type="term" value="P:DNA integration"/>
    <property type="evidence" value="ECO:0007669"/>
    <property type="project" value="InterPro"/>
</dbReference>
<dbReference type="InterPro" id="IPR011010">
    <property type="entry name" value="DNA_brk_join_enz"/>
</dbReference>
<dbReference type="Gene3D" id="1.10.443.10">
    <property type="entry name" value="Intergrase catalytic core"/>
    <property type="match status" value="1"/>
</dbReference>
<evidence type="ECO:0000256" key="2">
    <source>
        <dbReference type="ARBA" id="ARBA00023172"/>
    </source>
</evidence>
<dbReference type="GO" id="GO:0006310">
    <property type="term" value="P:DNA recombination"/>
    <property type="evidence" value="ECO:0007669"/>
    <property type="project" value="UniProtKB-KW"/>
</dbReference>
<evidence type="ECO:0000256" key="3">
    <source>
        <dbReference type="PROSITE-ProRule" id="PRU01248"/>
    </source>
</evidence>
<feature type="domain" description="Core-binding (CB)" evidence="4">
    <location>
        <begin position="51"/>
        <end position="139"/>
    </location>
</feature>
<evidence type="ECO:0000256" key="1">
    <source>
        <dbReference type="ARBA" id="ARBA00023125"/>
    </source>
</evidence>
<dbReference type="Gene3D" id="1.10.150.130">
    <property type="match status" value="1"/>
</dbReference>
<evidence type="ECO:0000259" key="4">
    <source>
        <dbReference type="PROSITE" id="PS51900"/>
    </source>
</evidence>
<evidence type="ECO:0000313" key="5">
    <source>
        <dbReference type="EMBL" id="TFB18531.1"/>
    </source>
</evidence>
<accession>A0A4Y8II78</accession>
<gene>
    <name evidence="5" type="ORF">E3U55_12120</name>
</gene>
<keyword evidence="1 3" id="KW-0238">DNA-binding</keyword>